<keyword evidence="2" id="KW-1133">Transmembrane helix</keyword>
<evidence type="ECO:0000256" key="2">
    <source>
        <dbReference type="SAM" id="Phobius"/>
    </source>
</evidence>
<feature type="transmembrane region" description="Helical" evidence="2">
    <location>
        <begin position="59"/>
        <end position="82"/>
    </location>
</feature>
<proteinExistence type="predicted"/>
<name>A0A2Z4NDM1_9BACT</name>
<reference evidence="4" key="1">
    <citation type="submission" date="2018-06" db="EMBL/GenBank/DDBJ databases">
        <title>Complete genome sequences of Mycoplasma anatis, M. anseris and M. cloacale type strains.</title>
        <authorList>
            <person name="Grozner D."/>
            <person name="Forro B."/>
            <person name="Sulyok K.M."/>
            <person name="Marton S."/>
            <person name="Kreizinger Z."/>
            <person name="Banyai K."/>
            <person name="Gyuranecz M."/>
        </authorList>
    </citation>
    <scope>NUCLEOTIDE SEQUENCE [LARGE SCALE GENOMIC DNA]</scope>
    <source>
        <strain evidence="4">ATCC 49234</strain>
    </source>
</reference>
<sequence length="396" mass="46457">MKFKMTEANLIKQKKQKKEKLYFVSKDAKIIWTFILMLITFLTIISFINVKWLTTIHSYTINVLFGAYSSIFYLLAMLFSIWKLFNLKKTYSYKIFHFSLSRLAFLGFCVLLLGTTIMVVSSFHLKFNTGESFKNVFGAWFNQFKQDNDVYLPYKYSTGVIGIFFYSIFSLFGAKSGQVIAFIISILLLFLSISFFFISDQRFSLLSLNKAKREKAKELRKIKNKTSVQLNHSKNLLDNNLINNNDRIIDNNKLQEQKHDLSELDQITIENDVVDIISNKPEQISEAQNNLTNTNNLNLEEVEFDLDPFDDTLEISNELEQTGVIEKTSVIDEYVSKHVDAKEMEEYLEKSKEFEKPIPLEEQEYFFNNLDQEKPQPKNETKNKRYSLIEDKDKMF</sequence>
<keyword evidence="2" id="KW-0812">Transmembrane</keyword>
<dbReference type="AlphaFoldDB" id="A0A2Z4NDM1"/>
<dbReference type="KEGG" id="mane:DP065_02515"/>
<dbReference type="Proteomes" id="UP000250218">
    <property type="component" value="Chromosome"/>
</dbReference>
<keyword evidence="4" id="KW-1185">Reference proteome</keyword>
<feature type="region of interest" description="Disordered" evidence="1">
    <location>
        <begin position="369"/>
        <end position="396"/>
    </location>
</feature>
<feature type="transmembrane region" description="Helical" evidence="2">
    <location>
        <begin position="154"/>
        <end position="172"/>
    </location>
</feature>
<dbReference type="EMBL" id="CP030140">
    <property type="protein sequence ID" value="AWX69606.1"/>
    <property type="molecule type" value="Genomic_DNA"/>
</dbReference>
<feature type="transmembrane region" description="Helical" evidence="2">
    <location>
        <begin position="103"/>
        <end position="125"/>
    </location>
</feature>
<organism evidence="3 4">
    <name type="scientific">[Mycoplasma] anseris</name>
    <dbReference type="NCBI Taxonomy" id="92400"/>
    <lineage>
        <taxon>Bacteria</taxon>
        <taxon>Bacillati</taxon>
        <taxon>Mycoplasmatota</taxon>
        <taxon>Mycoplasmoidales</taxon>
        <taxon>Metamycoplasmataceae</taxon>
        <taxon>Metamycoplasma</taxon>
    </lineage>
</organism>
<keyword evidence="2" id="KW-0472">Membrane</keyword>
<evidence type="ECO:0000256" key="1">
    <source>
        <dbReference type="SAM" id="MobiDB-lite"/>
    </source>
</evidence>
<evidence type="ECO:0000313" key="4">
    <source>
        <dbReference type="Proteomes" id="UP000250218"/>
    </source>
</evidence>
<protein>
    <submittedName>
        <fullName evidence="3">Uncharacterized protein</fullName>
    </submittedName>
</protein>
<feature type="transmembrane region" description="Helical" evidence="2">
    <location>
        <begin position="30"/>
        <end position="53"/>
    </location>
</feature>
<feature type="compositionally biased region" description="Basic and acidic residues" evidence="1">
    <location>
        <begin position="371"/>
        <end position="396"/>
    </location>
</feature>
<gene>
    <name evidence="3" type="ORF">DP065_02515</name>
</gene>
<evidence type="ECO:0000313" key="3">
    <source>
        <dbReference type="EMBL" id="AWX69606.1"/>
    </source>
</evidence>
<dbReference type="RefSeq" id="WP_052169637.1">
    <property type="nucleotide sequence ID" value="NZ_CP030140.1"/>
</dbReference>
<feature type="transmembrane region" description="Helical" evidence="2">
    <location>
        <begin position="179"/>
        <end position="198"/>
    </location>
</feature>
<accession>A0A2Z4NDM1</accession>